<feature type="compositionally biased region" description="Low complexity" evidence="1">
    <location>
        <begin position="558"/>
        <end position="574"/>
    </location>
</feature>
<dbReference type="Pfam" id="PF02120">
    <property type="entry name" value="Flg_hook"/>
    <property type="match status" value="1"/>
</dbReference>
<protein>
    <recommendedName>
        <fullName evidence="2">Flagellar hook-length control protein-like C-terminal domain-containing protein</fullName>
    </recommendedName>
</protein>
<reference evidence="3 4" key="1">
    <citation type="submission" date="2017-11" db="EMBL/GenBank/DDBJ databases">
        <title>Draft genome sequence of environmental isolate Aeromonas cavernicola sp. nov. MDC 2508.</title>
        <authorList>
            <person name="Colston S.M."/>
            <person name="Navarro A."/>
            <person name="Martinez-Murcia A.J."/>
            <person name="Graf J."/>
        </authorList>
    </citation>
    <scope>NUCLEOTIDE SEQUENCE [LARGE SCALE GENOMIC DNA]</scope>
    <source>
        <strain evidence="3 4">MDC 2508</strain>
    </source>
</reference>
<name>A0A2H9U9H1_9GAMM</name>
<feature type="compositionally biased region" description="Basic and acidic residues" evidence="1">
    <location>
        <begin position="575"/>
        <end position="587"/>
    </location>
</feature>
<keyword evidence="4" id="KW-1185">Reference proteome</keyword>
<evidence type="ECO:0000256" key="1">
    <source>
        <dbReference type="SAM" id="MobiDB-lite"/>
    </source>
</evidence>
<organism evidence="3 4">
    <name type="scientific">Aeromonas cavernicola</name>
    <dbReference type="NCBI Taxonomy" id="1006623"/>
    <lineage>
        <taxon>Bacteria</taxon>
        <taxon>Pseudomonadati</taxon>
        <taxon>Pseudomonadota</taxon>
        <taxon>Gammaproteobacteria</taxon>
        <taxon>Aeromonadales</taxon>
        <taxon>Aeromonadaceae</taxon>
        <taxon>Aeromonas</taxon>
    </lineage>
</organism>
<feature type="compositionally biased region" description="Polar residues" evidence="1">
    <location>
        <begin position="266"/>
        <end position="278"/>
    </location>
</feature>
<accession>A0A2H9U9H1</accession>
<sequence length="611" mass="65840">MLTGEFADNNLASEPVIRGERGECLVTGGKVNKVLSTSAHELSDDKHDDDNATNLFLLHLQDSLAQDTSLVSPRLVQHELPSDGNKLPLMQTVDLSDVELANDDSHIQEEAASLSNQATAVANHVVTTALSDVMPNGGDDLSEALSIEPPAIESAVVDTQSALSMGRATGPAELPKDNAPLRVALEFFDNMPSLEATSLSDKEPPQLQRTQSKSIQVLQESKPLAYSSISSMMGGAKEPVSEKSQVAPTSGLDILADIPPTLENDGVNSKENAPVEVSQQKLTKDVIKYALTESTPEVRLRSPASPEMTHETEEHIVNAGMDPSIDGKGDIESQRTIVSRGPAVSLMNTPPVIGNILVNDPVLAVSSSVFVQAQAHHAQAAMAAPSASIKLQGEAVIGEVFKDKLDIKQKMAELIKTGPSVESTSQIEQNQIIPPSAQTSPPASINSRELGPLEMMTRREPQGLPHLKLASSDAPAELHQRVNVMLADKLQQIEIQLDPIGLGKMKIQIQISADQQANVQFVVQHSQTREMLEQSMPRLRDMLAGQGIQLGQTHVQQQQQQQQQQQTFTGQGQHEQGRGHHGRDGHVDGASPSSLKHHVDSRLRSGIDYYA</sequence>
<evidence type="ECO:0000259" key="2">
    <source>
        <dbReference type="Pfam" id="PF02120"/>
    </source>
</evidence>
<dbReference type="EMBL" id="PGGC01000005">
    <property type="protein sequence ID" value="PJG60690.1"/>
    <property type="molecule type" value="Genomic_DNA"/>
</dbReference>
<evidence type="ECO:0000313" key="3">
    <source>
        <dbReference type="EMBL" id="PJG60690.1"/>
    </source>
</evidence>
<feature type="region of interest" description="Disordered" evidence="1">
    <location>
        <begin position="256"/>
        <end position="278"/>
    </location>
</feature>
<evidence type="ECO:0000313" key="4">
    <source>
        <dbReference type="Proteomes" id="UP000235861"/>
    </source>
</evidence>
<dbReference type="InterPro" id="IPR052563">
    <property type="entry name" value="FliK"/>
</dbReference>
<dbReference type="Gene3D" id="3.30.750.140">
    <property type="match status" value="1"/>
</dbReference>
<feature type="region of interest" description="Disordered" evidence="1">
    <location>
        <begin position="558"/>
        <end position="600"/>
    </location>
</feature>
<dbReference type="Proteomes" id="UP000235861">
    <property type="component" value="Unassembled WGS sequence"/>
</dbReference>
<dbReference type="InterPro" id="IPR038610">
    <property type="entry name" value="FliK-like_C_sf"/>
</dbReference>
<dbReference type="PANTHER" id="PTHR37533:SF2">
    <property type="entry name" value="FLAGELLAR HOOK-LENGTH CONTROL PROTEIN"/>
    <property type="match status" value="1"/>
</dbReference>
<dbReference type="PANTHER" id="PTHR37533">
    <property type="entry name" value="FLAGELLAR HOOK-LENGTH CONTROL PROTEIN"/>
    <property type="match status" value="1"/>
</dbReference>
<dbReference type="CDD" id="cd17470">
    <property type="entry name" value="T3SS_Flik_C"/>
    <property type="match status" value="1"/>
</dbReference>
<comment type="caution">
    <text evidence="3">The sequence shown here is derived from an EMBL/GenBank/DDBJ whole genome shotgun (WGS) entry which is preliminary data.</text>
</comment>
<dbReference type="InterPro" id="IPR021136">
    <property type="entry name" value="Flagellar_hook_control-like_C"/>
</dbReference>
<dbReference type="AlphaFoldDB" id="A0A2H9U9H1"/>
<proteinExistence type="predicted"/>
<dbReference type="OrthoDB" id="1792985at2"/>
<feature type="domain" description="Flagellar hook-length control protein-like C-terminal" evidence="2">
    <location>
        <begin position="480"/>
        <end position="564"/>
    </location>
</feature>
<gene>
    <name evidence="3" type="ORF">CUC53_01005</name>
</gene>